<feature type="domain" description="Transcription initiation factor TFIID subunit 12" evidence="2">
    <location>
        <begin position="77"/>
        <end position="141"/>
    </location>
</feature>
<dbReference type="Proteomes" id="UP000473826">
    <property type="component" value="Unassembled WGS sequence"/>
</dbReference>
<keyword evidence="4" id="KW-1185">Reference proteome</keyword>
<dbReference type="Gene3D" id="1.10.20.10">
    <property type="entry name" value="Histone, subunit A"/>
    <property type="match status" value="1"/>
</dbReference>
<name>A0A7D8V488_VANHU</name>
<gene>
    <name evidence="3" type="ORF">VHUM_00315</name>
</gene>
<feature type="region of interest" description="Disordered" evidence="1">
    <location>
        <begin position="159"/>
        <end position="182"/>
    </location>
</feature>
<dbReference type="GO" id="GO:0005669">
    <property type="term" value="C:transcription factor TFIID complex"/>
    <property type="evidence" value="ECO:0007669"/>
    <property type="project" value="InterPro"/>
</dbReference>
<dbReference type="GO" id="GO:0046982">
    <property type="term" value="F:protein heterodimerization activity"/>
    <property type="evidence" value="ECO:0007669"/>
    <property type="project" value="InterPro"/>
</dbReference>
<feature type="compositionally biased region" description="Pro residues" evidence="1">
    <location>
        <begin position="22"/>
        <end position="71"/>
    </location>
</feature>
<dbReference type="AlphaFoldDB" id="A0A7D8V488"/>
<dbReference type="EMBL" id="QKWK01000001">
    <property type="protein sequence ID" value="TXT15812.1"/>
    <property type="molecule type" value="Genomic_DNA"/>
</dbReference>
<dbReference type="Pfam" id="PF03847">
    <property type="entry name" value="TFIID_20kDa"/>
    <property type="match status" value="1"/>
</dbReference>
<reference evidence="3 4" key="1">
    <citation type="journal article" date="2019" name="PLoS Genet.">
        <title>Convergent evolution of linked mating-type loci in basidiomycete fungi.</title>
        <authorList>
            <person name="Sun S."/>
            <person name="Coelho M.A."/>
            <person name="Heitman J."/>
            <person name="Nowrousian M."/>
        </authorList>
    </citation>
    <scope>NUCLEOTIDE SEQUENCE [LARGE SCALE GENOMIC DNA]</scope>
    <source>
        <strain evidence="3 4">CBS 4282</strain>
    </source>
</reference>
<evidence type="ECO:0000313" key="3">
    <source>
        <dbReference type="EMBL" id="TXT15812.1"/>
    </source>
</evidence>
<accession>A0A7D8V488</accession>
<protein>
    <recommendedName>
        <fullName evidence="2">Transcription initiation factor TFIID subunit 12 domain-containing protein</fullName>
    </recommendedName>
</protein>
<dbReference type="InterPro" id="IPR009072">
    <property type="entry name" value="Histone-fold"/>
</dbReference>
<evidence type="ECO:0000313" key="4">
    <source>
        <dbReference type="Proteomes" id="UP000473826"/>
    </source>
</evidence>
<feature type="region of interest" description="Disordered" evidence="1">
    <location>
        <begin position="1"/>
        <end position="83"/>
    </location>
</feature>
<dbReference type="SUPFAM" id="SSF47113">
    <property type="entry name" value="Histone-fold"/>
    <property type="match status" value="1"/>
</dbReference>
<evidence type="ECO:0000256" key="1">
    <source>
        <dbReference type="SAM" id="MobiDB-lite"/>
    </source>
</evidence>
<organism evidence="3 4">
    <name type="scientific">Vanrija humicola</name>
    <name type="common">Yeast</name>
    <name type="synonym">Cryptococcus humicola</name>
    <dbReference type="NCBI Taxonomy" id="5417"/>
    <lineage>
        <taxon>Eukaryota</taxon>
        <taxon>Fungi</taxon>
        <taxon>Dikarya</taxon>
        <taxon>Basidiomycota</taxon>
        <taxon>Agaricomycotina</taxon>
        <taxon>Tremellomycetes</taxon>
        <taxon>Trichosporonales</taxon>
        <taxon>Trichosporonaceae</taxon>
        <taxon>Vanrija</taxon>
    </lineage>
</organism>
<comment type="caution">
    <text evidence="3">The sequence shown here is derived from an EMBL/GenBank/DDBJ whole genome shotgun (WGS) entry which is preliminary data.</text>
</comment>
<proteinExistence type="predicted"/>
<dbReference type="PRINTS" id="PR01217">
    <property type="entry name" value="PRICHEXTENSN"/>
</dbReference>
<sequence>MVPSPAPSAAPSATTTVAPQPTVTPPAPTPAPPTTVSAPPPVVATPTPPAPAPAPPPKAAPAAPPPPPPEPEPARRKRKLREYTRELAPDLAVELGLDNLFSEVLDTFIDTAAGDSIRLAAHRNSNRVEVKDMAFVLEHYHDIVVPGFNVQVPKKVHLEAEGERKRGRQVAPRRPAAKRDEE</sequence>
<dbReference type="InterPro" id="IPR003228">
    <property type="entry name" value="TFIID_TAF12_dom"/>
</dbReference>
<dbReference type="OrthoDB" id="2193432at2759"/>
<feature type="compositionally biased region" description="Low complexity" evidence="1">
    <location>
        <begin position="9"/>
        <end position="21"/>
    </location>
</feature>
<dbReference type="GO" id="GO:0006352">
    <property type="term" value="P:DNA-templated transcription initiation"/>
    <property type="evidence" value="ECO:0007669"/>
    <property type="project" value="InterPro"/>
</dbReference>
<evidence type="ECO:0000259" key="2">
    <source>
        <dbReference type="Pfam" id="PF03847"/>
    </source>
</evidence>